<evidence type="ECO:0000313" key="3">
    <source>
        <dbReference type="Proteomes" id="UP000091918"/>
    </source>
</evidence>
<dbReference type="EMBL" id="LGUA01001149">
    <property type="protein sequence ID" value="OAX79122.1"/>
    <property type="molecule type" value="Genomic_DNA"/>
</dbReference>
<feature type="domain" description="BTB" evidence="1">
    <location>
        <begin position="22"/>
        <end position="47"/>
    </location>
</feature>
<dbReference type="SMART" id="SM00225">
    <property type="entry name" value="BTB"/>
    <property type="match status" value="1"/>
</dbReference>
<organism evidence="2 3">
    <name type="scientific">Emergomyces africanus</name>
    <dbReference type="NCBI Taxonomy" id="1955775"/>
    <lineage>
        <taxon>Eukaryota</taxon>
        <taxon>Fungi</taxon>
        <taxon>Dikarya</taxon>
        <taxon>Ascomycota</taxon>
        <taxon>Pezizomycotina</taxon>
        <taxon>Eurotiomycetes</taxon>
        <taxon>Eurotiomycetidae</taxon>
        <taxon>Onygenales</taxon>
        <taxon>Ajellomycetaceae</taxon>
        <taxon>Emergomyces</taxon>
    </lineage>
</organism>
<reference evidence="2 3" key="1">
    <citation type="submission" date="2015-07" db="EMBL/GenBank/DDBJ databases">
        <title>Emmonsia species relationships and genome sequence.</title>
        <authorList>
            <person name="Cuomo C.A."/>
            <person name="Schwartz I.S."/>
            <person name="Kenyon C."/>
            <person name="de Hoog G.S."/>
            <person name="Govender N.P."/>
            <person name="Botha A."/>
            <person name="Moreno L."/>
            <person name="de Vries M."/>
            <person name="Munoz J.F."/>
            <person name="Stielow J.B."/>
        </authorList>
    </citation>
    <scope>NUCLEOTIDE SEQUENCE [LARGE SCALE GENOMIC DNA]</scope>
    <source>
        <strain evidence="2 3">CBS 136260</strain>
    </source>
</reference>
<proteinExistence type="predicted"/>
<dbReference type="SUPFAM" id="SSF54695">
    <property type="entry name" value="POZ domain"/>
    <property type="match status" value="1"/>
</dbReference>
<dbReference type="Pfam" id="PF00651">
    <property type="entry name" value="BTB"/>
    <property type="match status" value="1"/>
</dbReference>
<gene>
    <name evidence="2" type="ORF">ACJ72_06561</name>
</gene>
<dbReference type="STRING" id="1658172.A0A1B7NQM1"/>
<dbReference type="PANTHER" id="PTHR47843:SF5">
    <property type="entry name" value="BTB_POZ DOMAIN PROTEIN"/>
    <property type="match status" value="1"/>
</dbReference>
<dbReference type="CDD" id="cd18186">
    <property type="entry name" value="BTB_POZ_ZBTB_KLHL-like"/>
    <property type="match status" value="1"/>
</dbReference>
<evidence type="ECO:0000259" key="1">
    <source>
        <dbReference type="PROSITE" id="PS50097"/>
    </source>
</evidence>
<accession>A0A1B7NQM1</accession>
<evidence type="ECO:0000313" key="2">
    <source>
        <dbReference type="EMBL" id="OAX79122.1"/>
    </source>
</evidence>
<protein>
    <recommendedName>
        <fullName evidence="1">BTB domain-containing protein</fullName>
    </recommendedName>
</protein>
<comment type="caution">
    <text evidence="2">The sequence shown here is derived from an EMBL/GenBank/DDBJ whole genome shotgun (WGS) entry which is preliminary data.</text>
</comment>
<dbReference type="Gene3D" id="3.30.710.10">
    <property type="entry name" value="Potassium Channel Kv1.1, Chain A"/>
    <property type="match status" value="1"/>
</dbReference>
<dbReference type="AlphaFoldDB" id="A0A1B7NQM1"/>
<name>A0A1B7NQM1_9EURO</name>
<dbReference type="PANTHER" id="PTHR47843">
    <property type="entry name" value="BTB DOMAIN-CONTAINING PROTEIN-RELATED"/>
    <property type="match status" value="1"/>
</dbReference>
<dbReference type="PROSITE" id="PS50097">
    <property type="entry name" value="BTB"/>
    <property type="match status" value="1"/>
</dbReference>
<dbReference type="InterPro" id="IPR000210">
    <property type="entry name" value="BTB/POZ_dom"/>
</dbReference>
<dbReference type="Proteomes" id="UP000091918">
    <property type="component" value="Unassembled WGS sequence"/>
</dbReference>
<dbReference type="OrthoDB" id="6359816at2759"/>
<keyword evidence="3" id="KW-1185">Reference proteome</keyword>
<dbReference type="InterPro" id="IPR011333">
    <property type="entry name" value="SKP1/BTB/POZ_sf"/>
</dbReference>
<sequence length="191" mass="21490">MDKAEPDNYGDNLPINLKKKFTDFTLRAAGEEFKVHKLILCAQSEYFTQNIAILQHDPQTVEAMILFMYGFGYNSRDRAISPMRFDAKLYSAAEFYGVPVLKQLAKANFAARARIAWDADDFLDVITEVYTSTVPTDRGLRNILVETAKKNICSLLLKDNFVSKLEECGSFSADILRLVVSGVLPSPCSTW</sequence>